<evidence type="ECO:0000313" key="3">
    <source>
        <dbReference type="Proteomes" id="UP000233551"/>
    </source>
</evidence>
<reference evidence="2 3" key="1">
    <citation type="submission" date="2017-11" db="EMBL/GenBank/DDBJ databases">
        <title>De-novo sequencing of pomegranate (Punica granatum L.) genome.</title>
        <authorList>
            <person name="Akparov Z."/>
            <person name="Amiraslanov A."/>
            <person name="Hajiyeva S."/>
            <person name="Abbasov M."/>
            <person name="Kaur K."/>
            <person name="Hamwieh A."/>
            <person name="Solovyev V."/>
            <person name="Salamov A."/>
            <person name="Braich B."/>
            <person name="Kosarev P."/>
            <person name="Mahmoud A."/>
            <person name="Hajiyev E."/>
            <person name="Babayeva S."/>
            <person name="Izzatullayeva V."/>
            <person name="Mammadov A."/>
            <person name="Mammadov A."/>
            <person name="Sharifova S."/>
            <person name="Ojaghi J."/>
            <person name="Eynullazada K."/>
            <person name="Bayramov B."/>
            <person name="Abdulazimova A."/>
            <person name="Shahmuradov I."/>
        </authorList>
    </citation>
    <scope>NUCLEOTIDE SEQUENCE [LARGE SCALE GENOMIC DNA]</scope>
    <source>
        <strain evidence="3">cv. AG2017</strain>
        <tissue evidence="2">Leaf</tissue>
    </source>
</reference>
<protein>
    <submittedName>
        <fullName evidence="2">Uncharacterized protein</fullName>
    </submittedName>
</protein>
<evidence type="ECO:0000256" key="1">
    <source>
        <dbReference type="SAM" id="MobiDB-lite"/>
    </source>
</evidence>
<feature type="region of interest" description="Disordered" evidence="1">
    <location>
        <begin position="66"/>
        <end position="134"/>
    </location>
</feature>
<feature type="compositionally biased region" description="Low complexity" evidence="1">
    <location>
        <begin position="85"/>
        <end position="98"/>
    </location>
</feature>
<gene>
    <name evidence="2" type="ORF">CRG98_041365</name>
</gene>
<dbReference type="AlphaFoldDB" id="A0A2I0I2P0"/>
<accession>A0A2I0I2P0</accession>
<proteinExistence type="predicted"/>
<feature type="compositionally biased region" description="Polar residues" evidence="1">
    <location>
        <begin position="72"/>
        <end position="84"/>
    </location>
</feature>
<organism evidence="2 3">
    <name type="scientific">Punica granatum</name>
    <name type="common">Pomegranate</name>
    <dbReference type="NCBI Taxonomy" id="22663"/>
    <lineage>
        <taxon>Eukaryota</taxon>
        <taxon>Viridiplantae</taxon>
        <taxon>Streptophyta</taxon>
        <taxon>Embryophyta</taxon>
        <taxon>Tracheophyta</taxon>
        <taxon>Spermatophyta</taxon>
        <taxon>Magnoliopsida</taxon>
        <taxon>eudicotyledons</taxon>
        <taxon>Gunneridae</taxon>
        <taxon>Pentapetalae</taxon>
        <taxon>rosids</taxon>
        <taxon>malvids</taxon>
        <taxon>Myrtales</taxon>
        <taxon>Lythraceae</taxon>
        <taxon>Punica</taxon>
    </lineage>
</organism>
<feature type="compositionally biased region" description="Basic and acidic residues" evidence="1">
    <location>
        <begin position="121"/>
        <end position="134"/>
    </location>
</feature>
<sequence length="134" mass="14904">MINKRKAGFTKKAEESNQKNKHTTSPENSRDWHCGTIHHRITEASKGAQYGTLKIPLGAKVTNDMSGRASEASYSSRDTPDLSQTPLLTGLPGPDPLTRFPEGRFSGHKRLPANFRGTFMENKDHSDPRTPRDT</sequence>
<feature type="region of interest" description="Disordered" evidence="1">
    <location>
        <begin position="1"/>
        <end position="32"/>
    </location>
</feature>
<comment type="caution">
    <text evidence="2">The sequence shown here is derived from an EMBL/GenBank/DDBJ whole genome shotgun (WGS) entry which is preliminary data.</text>
</comment>
<dbReference type="Proteomes" id="UP000233551">
    <property type="component" value="Unassembled WGS sequence"/>
</dbReference>
<keyword evidence="3" id="KW-1185">Reference proteome</keyword>
<evidence type="ECO:0000313" key="2">
    <source>
        <dbReference type="EMBL" id="PKI38249.1"/>
    </source>
</evidence>
<name>A0A2I0I2P0_PUNGR</name>
<dbReference type="EMBL" id="PGOL01004169">
    <property type="protein sequence ID" value="PKI38249.1"/>
    <property type="molecule type" value="Genomic_DNA"/>
</dbReference>